<dbReference type="Proteomes" id="UP000598174">
    <property type="component" value="Unassembled WGS sequence"/>
</dbReference>
<dbReference type="InterPro" id="IPR036291">
    <property type="entry name" value="NAD(P)-bd_dom_sf"/>
</dbReference>
<dbReference type="SUPFAM" id="SSF51735">
    <property type="entry name" value="NAD(P)-binding Rossmann-fold domains"/>
    <property type="match status" value="1"/>
</dbReference>
<dbReference type="Gene3D" id="3.40.50.720">
    <property type="entry name" value="NAD(P)-binding Rossmann-like Domain"/>
    <property type="match status" value="1"/>
</dbReference>
<dbReference type="PANTHER" id="PTHR43242">
    <property type="entry name" value="NAD(P)-BINDING ROSSMANN-FOLD SUPERFAMILY PROTEIN"/>
    <property type="match status" value="1"/>
</dbReference>
<name>A0A919MH70_9ACTN</name>
<organism evidence="3 4">
    <name type="scientific">Paractinoplanes ferrugineus</name>
    <dbReference type="NCBI Taxonomy" id="113564"/>
    <lineage>
        <taxon>Bacteria</taxon>
        <taxon>Bacillati</taxon>
        <taxon>Actinomycetota</taxon>
        <taxon>Actinomycetes</taxon>
        <taxon>Micromonosporales</taxon>
        <taxon>Micromonosporaceae</taxon>
        <taxon>Paractinoplanes</taxon>
    </lineage>
</organism>
<dbReference type="EMBL" id="BOMM01000038">
    <property type="protein sequence ID" value="GIE12345.1"/>
    <property type="molecule type" value="Genomic_DNA"/>
</dbReference>
<evidence type="ECO:0000259" key="2">
    <source>
        <dbReference type="Pfam" id="PF04321"/>
    </source>
</evidence>
<evidence type="ECO:0000313" key="4">
    <source>
        <dbReference type="Proteomes" id="UP000598174"/>
    </source>
</evidence>
<sequence length="257" mass="26984">MVRRATARGHEVVGTATTAASGHRVLDVRSREAVLALLADVRAEAVLNLAAKMDDWAVTADGAAHVAVGAGDTRLVHVSSDVVHGGRSTPYTEDDPPDPKSRYGAAKAAAETAVAAIAPRAAIVRTSLIVGTDDSQHIRLVHDLLAGRRSGFLFEDEIRCPVHVDDLADALVELAEGEHAGVLNVAGPEAISRAELGRLVARRAGIDPRRVPTGLTADAKLGPRASDVKLDITRALGILRRSRLRPVSADEEIQGGV</sequence>
<evidence type="ECO:0000313" key="3">
    <source>
        <dbReference type="EMBL" id="GIE12345.1"/>
    </source>
</evidence>
<accession>A0A919MH70</accession>
<proteinExistence type="predicted"/>
<feature type="region of interest" description="Disordered" evidence="1">
    <location>
        <begin position="83"/>
        <end position="103"/>
    </location>
</feature>
<gene>
    <name evidence="3" type="ORF">Afe05nite_41850</name>
</gene>
<dbReference type="AlphaFoldDB" id="A0A919MH70"/>
<comment type="caution">
    <text evidence="3">The sequence shown here is derived from an EMBL/GenBank/DDBJ whole genome shotgun (WGS) entry which is preliminary data.</text>
</comment>
<evidence type="ECO:0000256" key="1">
    <source>
        <dbReference type="SAM" id="MobiDB-lite"/>
    </source>
</evidence>
<keyword evidence="4" id="KW-1185">Reference proteome</keyword>
<protein>
    <submittedName>
        <fullName evidence="3">dTDP-4-dehydrorhamnose reductase</fullName>
    </submittedName>
</protein>
<feature type="domain" description="RmlD-like substrate binding" evidence="2">
    <location>
        <begin position="3"/>
        <end position="226"/>
    </location>
</feature>
<dbReference type="PANTHER" id="PTHR43242:SF1">
    <property type="entry name" value="NAD(P)-BINDING ROSSMANN-FOLD SUPERFAMILY PROTEIN"/>
    <property type="match status" value="1"/>
</dbReference>
<reference evidence="3" key="1">
    <citation type="submission" date="2021-01" db="EMBL/GenBank/DDBJ databases">
        <title>Whole genome shotgun sequence of Actinoplanes ferrugineus NBRC 15555.</title>
        <authorList>
            <person name="Komaki H."/>
            <person name="Tamura T."/>
        </authorList>
    </citation>
    <scope>NUCLEOTIDE SEQUENCE</scope>
    <source>
        <strain evidence="3">NBRC 15555</strain>
    </source>
</reference>
<dbReference type="InterPro" id="IPR029903">
    <property type="entry name" value="RmlD-like-bd"/>
</dbReference>
<dbReference type="Pfam" id="PF04321">
    <property type="entry name" value="RmlD_sub_bind"/>
    <property type="match status" value="1"/>
</dbReference>